<name>A0A0V1ISR9_TRIPS</name>
<dbReference type="AlphaFoldDB" id="A0A0V1ISR9"/>
<dbReference type="EMBL" id="JYDS01000097">
    <property type="protein sequence ID" value="KRZ25708.1"/>
    <property type="molecule type" value="Genomic_DNA"/>
</dbReference>
<proteinExistence type="predicted"/>
<comment type="caution">
    <text evidence="1">The sequence shown here is derived from an EMBL/GenBank/DDBJ whole genome shotgun (WGS) entry which is preliminary data.</text>
</comment>
<organism evidence="1 2">
    <name type="scientific">Trichinella pseudospiralis</name>
    <name type="common">Parasitic roundworm</name>
    <dbReference type="NCBI Taxonomy" id="6337"/>
    <lineage>
        <taxon>Eukaryota</taxon>
        <taxon>Metazoa</taxon>
        <taxon>Ecdysozoa</taxon>
        <taxon>Nematoda</taxon>
        <taxon>Enoplea</taxon>
        <taxon>Dorylaimia</taxon>
        <taxon>Trichinellida</taxon>
        <taxon>Trichinellidae</taxon>
        <taxon>Trichinella</taxon>
    </lineage>
</organism>
<keyword evidence="2" id="KW-1185">Reference proteome</keyword>
<reference evidence="1 2" key="1">
    <citation type="submission" date="2015-01" db="EMBL/GenBank/DDBJ databases">
        <title>Evolution of Trichinella species and genotypes.</title>
        <authorList>
            <person name="Korhonen P.K."/>
            <person name="Edoardo P."/>
            <person name="Giuseppe L.R."/>
            <person name="Gasser R.B."/>
        </authorList>
    </citation>
    <scope>NUCLEOTIDE SEQUENCE [LARGE SCALE GENOMIC DNA]</scope>
    <source>
        <strain evidence="1">ISS588</strain>
    </source>
</reference>
<accession>A0A0V1ISR9</accession>
<evidence type="ECO:0000313" key="1">
    <source>
        <dbReference type="EMBL" id="KRZ25708.1"/>
    </source>
</evidence>
<gene>
    <name evidence="1" type="ORF">T4B_14934</name>
</gene>
<dbReference type="Proteomes" id="UP000054805">
    <property type="component" value="Unassembled WGS sequence"/>
</dbReference>
<sequence>MLANLTPRLVAHIPACYVNVIDRNMRERVVEIACIETSVLYYCIMFVSTRRIVHHEQREQREQLEAKLRKEPSKKREYENTVKEYIDNGQSLKRSGT</sequence>
<evidence type="ECO:0000313" key="2">
    <source>
        <dbReference type="Proteomes" id="UP000054805"/>
    </source>
</evidence>
<protein>
    <submittedName>
        <fullName evidence="1">Uncharacterized protein</fullName>
    </submittedName>
</protein>